<dbReference type="AlphaFoldDB" id="A0A7H0WB84"/>
<dbReference type="GeneID" id="63062112"/>
<dbReference type="InterPro" id="IPR036920">
    <property type="entry name" value="Ribosomal_uL16_sf"/>
</dbReference>
<accession>A0A7H0WB84</accession>
<gene>
    <name evidence="6" type="primary">rpl16</name>
    <name evidence="6" type="ORF">CDCH_SybilCave_028</name>
</gene>
<dbReference type="PROSITE" id="PS00701">
    <property type="entry name" value="RIBOSOMAL_L16_2"/>
    <property type="match status" value="1"/>
</dbReference>
<dbReference type="GO" id="GO:0005762">
    <property type="term" value="C:mitochondrial large ribosomal subunit"/>
    <property type="evidence" value="ECO:0007669"/>
    <property type="project" value="TreeGrafter"/>
</dbReference>
<dbReference type="EMBL" id="MT270117">
    <property type="protein sequence ID" value="QNR39813.1"/>
    <property type="molecule type" value="Genomic_DNA"/>
</dbReference>
<keyword evidence="3 4" id="KW-0687">Ribonucleoprotein</keyword>
<dbReference type="Pfam" id="PF00252">
    <property type="entry name" value="Ribosomal_L16"/>
    <property type="match status" value="1"/>
</dbReference>
<dbReference type="PANTHER" id="PTHR12220:SF13">
    <property type="entry name" value="LARGE RIBOSOMAL SUBUNIT PROTEIN UL16M"/>
    <property type="match status" value="1"/>
</dbReference>
<evidence type="ECO:0000256" key="2">
    <source>
        <dbReference type="ARBA" id="ARBA00022980"/>
    </source>
</evidence>
<dbReference type="InterPro" id="IPR047873">
    <property type="entry name" value="Ribosomal_uL16"/>
</dbReference>
<feature type="region of interest" description="Disordered" evidence="5">
    <location>
        <begin position="1"/>
        <end position="24"/>
    </location>
</feature>
<evidence type="ECO:0000256" key="5">
    <source>
        <dbReference type="SAM" id="MobiDB-lite"/>
    </source>
</evidence>
<dbReference type="PANTHER" id="PTHR12220">
    <property type="entry name" value="50S/60S RIBOSOMAL PROTEIN L16"/>
    <property type="match status" value="1"/>
</dbReference>
<evidence type="ECO:0000256" key="3">
    <source>
        <dbReference type="ARBA" id="ARBA00023274"/>
    </source>
</evidence>
<keyword evidence="2 4" id="KW-0689">Ribosomal protein</keyword>
<dbReference type="RefSeq" id="YP_010007636.1">
    <property type="nucleotide sequence ID" value="NC_053319.1"/>
</dbReference>
<sequence>MKTRPNYTKFKKSHLRRPTAQSNRRHVIRSGEYALKSLENGYLTSAQIETVYGSLNRKLKQYSTDNQASMKKRLTFIWVRVFPDVPYTTTGTESRMGKGKGNATEWLSTVQRGQIMFEFSRVPEVALSNLVKYITARLPIRAKLVRYNHIG</sequence>
<dbReference type="InterPro" id="IPR020798">
    <property type="entry name" value="Ribosomal_uL16_CS"/>
</dbReference>
<keyword evidence="6" id="KW-0496">Mitochondrion</keyword>
<dbReference type="CDD" id="cd01433">
    <property type="entry name" value="Ribosomal_L16_L10e"/>
    <property type="match status" value="1"/>
</dbReference>
<dbReference type="InterPro" id="IPR016180">
    <property type="entry name" value="Ribosomal_uL16_dom"/>
</dbReference>
<evidence type="ECO:0000256" key="1">
    <source>
        <dbReference type="ARBA" id="ARBA00008931"/>
    </source>
</evidence>
<comment type="similarity">
    <text evidence="1 4">Belongs to the universal ribosomal protein uL16 family.</text>
</comment>
<dbReference type="NCBIfam" id="TIGR01164">
    <property type="entry name" value="rplP_bact"/>
    <property type="match status" value="1"/>
</dbReference>
<evidence type="ECO:0000313" key="6">
    <source>
        <dbReference type="EMBL" id="QNR39813.1"/>
    </source>
</evidence>
<dbReference type="GO" id="GO:0032543">
    <property type="term" value="P:mitochondrial translation"/>
    <property type="evidence" value="ECO:0007669"/>
    <property type="project" value="TreeGrafter"/>
</dbReference>
<dbReference type="GO" id="GO:0003735">
    <property type="term" value="F:structural constituent of ribosome"/>
    <property type="evidence" value="ECO:0007669"/>
    <property type="project" value="InterPro"/>
</dbReference>
<name>A0A7H0WB84_9RHOD</name>
<dbReference type="Gene3D" id="3.90.1170.10">
    <property type="entry name" value="Ribosomal protein L10e/L16"/>
    <property type="match status" value="1"/>
</dbReference>
<organism evidence="6">
    <name type="scientific">Cavernulicola chilensis</name>
    <dbReference type="NCBI Taxonomy" id="3028028"/>
    <lineage>
        <taxon>Eukaryota</taxon>
        <taxon>Rhodophyta</taxon>
        <taxon>Bangiophyceae</taxon>
        <taxon>Cavernulicolales</taxon>
        <taxon>Cavernulicolaceae</taxon>
        <taxon>Cavernulicola</taxon>
    </lineage>
</organism>
<reference evidence="6" key="1">
    <citation type="journal article" date="2020" name="BMC Evol. Biol.">
        <title>Potential causes and consequences of rapid mitochondrial genome evolution in thermoacidophilic Galdieria (Rhodophyta).</title>
        <authorList>
            <person name="Cho C.H."/>
            <person name="Park S.I."/>
            <person name="Ciniglia C."/>
            <person name="Yang E.C."/>
            <person name="Graf L."/>
            <person name="Bhattacharya D."/>
            <person name="Yoon H.S."/>
        </authorList>
    </citation>
    <scope>NUCLEOTIDE SEQUENCE</scope>
</reference>
<evidence type="ECO:0000256" key="4">
    <source>
        <dbReference type="RuleBase" id="RU004413"/>
    </source>
</evidence>
<geneLocation type="mitochondrion" evidence="6"/>
<dbReference type="PRINTS" id="PR00060">
    <property type="entry name" value="RIBOSOMALL16"/>
</dbReference>
<proteinExistence type="inferred from homology"/>
<dbReference type="InterPro" id="IPR000114">
    <property type="entry name" value="Ribosomal_uL16_bact-type"/>
</dbReference>
<protein>
    <submittedName>
        <fullName evidence="6">50S ribosomal protein L16</fullName>
    </submittedName>
</protein>
<dbReference type="SUPFAM" id="SSF54686">
    <property type="entry name" value="Ribosomal protein L16p/L10e"/>
    <property type="match status" value="1"/>
</dbReference>
<dbReference type="GO" id="GO:0019843">
    <property type="term" value="F:rRNA binding"/>
    <property type="evidence" value="ECO:0007669"/>
    <property type="project" value="InterPro"/>
</dbReference>